<reference evidence="1" key="1">
    <citation type="journal article" date="2021" name="Nat. Commun.">
        <title>Genetic determinants of endophytism in the Arabidopsis root mycobiome.</title>
        <authorList>
            <person name="Mesny F."/>
            <person name="Miyauchi S."/>
            <person name="Thiergart T."/>
            <person name="Pickel B."/>
            <person name="Atanasova L."/>
            <person name="Karlsson M."/>
            <person name="Huettel B."/>
            <person name="Barry K.W."/>
            <person name="Haridas S."/>
            <person name="Chen C."/>
            <person name="Bauer D."/>
            <person name="Andreopoulos W."/>
            <person name="Pangilinan J."/>
            <person name="LaButti K."/>
            <person name="Riley R."/>
            <person name="Lipzen A."/>
            <person name="Clum A."/>
            <person name="Drula E."/>
            <person name="Henrissat B."/>
            <person name="Kohler A."/>
            <person name="Grigoriev I.V."/>
            <person name="Martin F.M."/>
            <person name="Hacquard S."/>
        </authorList>
    </citation>
    <scope>NUCLEOTIDE SEQUENCE</scope>
    <source>
        <strain evidence="1">FSSC 5 MPI-SDFR-AT-0091</strain>
    </source>
</reference>
<evidence type="ECO:0000313" key="2">
    <source>
        <dbReference type="Proteomes" id="UP000736672"/>
    </source>
</evidence>
<gene>
    <name evidence="1" type="ORF">B0J15DRAFT_587699</name>
</gene>
<dbReference type="Proteomes" id="UP000736672">
    <property type="component" value="Unassembled WGS sequence"/>
</dbReference>
<evidence type="ECO:0000313" key="1">
    <source>
        <dbReference type="EMBL" id="KAH7275090.1"/>
    </source>
</evidence>
<comment type="caution">
    <text evidence="1">The sequence shown here is derived from an EMBL/GenBank/DDBJ whole genome shotgun (WGS) entry which is preliminary data.</text>
</comment>
<dbReference type="OrthoDB" id="5105844at2759"/>
<dbReference type="EMBL" id="JAGTJS010000001">
    <property type="protein sequence ID" value="KAH7275090.1"/>
    <property type="molecule type" value="Genomic_DNA"/>
</dbReference>
<keyword evidence="2" id="KW-1185">Reference proteome</keyword>
<sequence length="149" mass="16913">MASPTVEEIAKQIRAKDPASAVVLERYIAETDHLKNTVQAIVEDIGYCMKELDLRENLSEGLRRCSTDLSRSVEEHTKVTDSDYERNFRPRFTCKIVSLKCIDATEKAGQEEAAKMEMVIQFPAAEYNDSPHSLMPGQAQIYIMLKEEL</sequence>
<proteinExistence type="predicted"/>
<name>A0A9P9L6Z7_FUSSL</name>
<dbReference type="AlphaFoldDB" id="A0A9P9L6Z7"/>
<protein>
    <submittedName>
        <fullName evidence="1">Uncharacterized protein</fullName>
    </submittedName>
</protein>
<accession>A0A9P9L6Z7</accession>
<organism evidence="1 2">
    <name type="scientific">Fusarium solani</name>
    <name type="common">Filamentous fungus</name>
    <dbReference type="NCBI Taxonomy" id="169388"/>
    <lineage>
        <taxon>Eukaryota</taxon>
        <taxon>Fungi</taxon>
        <taxon>Dikarya</taxon>
        <taxon>Ascomycota</taxon>
        <taxon>Pezizomycotina</taxon>
        <taxon>Sordariomycetes</taxon>
        <taxon>Hypocreomycetidae</taxon>
        <taxon>Hypocreales</taxon>
        <taxon>Nectriaceae</taxon>
        <taxon>Fusarium</taxon>
        <taxon>Fusarium solani species complex</taxon>
    </lineage>
</organism>